<dbReference type="PANTHER" id="PTHR34183:SF1">
    <property type="entry name" value="ENDOLYTIC PEPTIDOGLYCAN TRANSGLYCOSYLASE RLPA"/>
    <property type="match status" value="1"/>
</dbReference>
<dbReference type="SUPFAM" id="SSF50685">
    <property type="entry name" value="Barwin-like endoglucanases"/>
    <property type="match status" value="1"/>
</dbReference>
<keyword evidence="1" id="KW-0456">Lyase</keyword>
<evidence type="ECO:0000256" key="1">
    <source>
        <dbReference type="ARBA" id="ARBA00023239"/>
    </source>
</evidence>
<feature type="domain" description="RlpA-like protein double-psi beta-barrel" evidence="3">
    <location>
        <begin position="41"/>
        <end position="128"/>
    </location>
</feature>
<dbReference type="InterPro" id="IPR009009">
    <property type="entry name" value="RlpA-like_DPBB"/>
</dbReference>
<keyword evidence="4" id="KW-0449">Lipoprotein</keyword>
<protein>
    <submittedName>
        <fullName evidence="4">Rare lipoprotein A</fullName>
    </submittedName>
</protein>
<dbReference type="InterPro" id="IPR012997">
    <property type="entry name" value="RplA"/>
</dbReference>
<organism evidence="4">
    <name type="scientific">hydrothermal vent metagenome</name>
    <dbReference type="NCBI Taxonomy" id="652676"/>
    <lineage>
        <taxon>unclassified sequences</taxon>
        <taxon>metagenomes</taxon>
        <taxon>ecological metagenomes</taxon>
    </lineage>
</organism>
<accession>A0A1W1BP68</accession>
<dbReference type="GO" id="GO:0016829">
    <property type="term" value="F:lyase activity"/>
    <property type="evidence" value="ECO:0007669"/>
    <property type="project" value="UniProtKB-KW"/>
</dbReference>
<dbReference type="NCBIfam" id="TIGR00413">
    <property type="entry name" value="rlpA"/>
    <property type="match status" value="1"/>
</dbReference>
<dbReference type="CDD" id="cd22268">
    <property type="entry name" value="DPBB_RlpA-like"/>
    <property type="match status" value="1"/>
</dbReference>
<dbReference type="Gene3D" id="2.40.40.10">
    <property type="entry name" value="RlpA-like domain"/>
    <property type="match status" value="1"/>
</dbReference>
<dbReference type="HAMAP" id="MF_02071">
    <property type="entry name" value="RlpA"/>
    <property type="match status" value="1"/>
</dbReference>
<proteinExistence type="inferred from homology"/>
<evidence type="ECO:0000259" key="3">
    <source>
        <dbReference type="Pfam" id="PF03330"/>
    </source>
</evidence>
<keyword evidence="2" id="KW-0961">Cell wall biogenesis/degradation</keyword>
<dbReference type="EMBL" id="FPHC01000037">
    <property type="protein sequence ID" value="SFV55265.1"/>
    <property type="molecule type" value="Genomic_DNA"/>
</dbReference>
<dbReference type="InterPro" id="IPR034718">
    <property type="entry name" value="RlpA"/>
</dbReference>
<dbReference type="InterPro" id="IPR036908">
    <property type="entry name" value="RlpA-like_sf"/>
</dbReference>
<sequence length="138" mass="14856">MSLFVLAGCEDKQMSNSTPADENISKKAKDSMAPASKVEIGIASYYADIFHGKPTASGELYDRDAFTAAHPTLAFGTQVRVTELKNNKSVIVTINDRGPHVKNRVIDLSYVAAKSIGLVIAGVTKVKVETISDINQSR</sequence>
<dbReference type="Pfam" id="PF03330">
    <property type="entry name" value="DPBB_1"/>
    <property type="match status" value="1"/>
</dbReference>
<name>A0A1W1BP68_9ZZZZ</name>
<dbReference type="AlphaFoldDB" id="A0A1W1BP68"/>
<dbReference type="GO" id="GO:0071555">
    <property type="term" value="P:cell wall organization"/>
    <property type="evidence" value="ECO:0007669"/>
    <property type="project" value="UniProtKB-KW"/>
</dbReference>
<gene>
    <name evidence="4" type="ORF">MNB_SV-6-1911</name>
</gene>
<reference evidence="4" key="1">
    <citation type="submission" date="2016-10" db="EMBL/GenBank/DDBJ databases">
        <authorList>
            <person name="de Groot N.N."/>
        </authorList>
    </citation>
    <scope>NUCLEOTIDE SEQUENCE</scope>
</reference>
<dbReference type="PANTHER" id="PTHR34183">
    <property type="entry name" value="ENDOLYTIC PEPTIDOGLYCAN TRANSGLYCOSYLASE RLPA"/>
    <property type="match status" value="1"/>
</dbReference>
<evidence type="ECO:0000256" key="2">
    <source>
        <dbReference type="ARBA" id="ARBA00023316"/>
    </source>
</evidence>
<evidence type="ECO:0000313" key="4">
    <source>
        <dbReference type="EMBL" id="SFV55265.1"/>
    </source>
</evidence>